<dbReference type="AlphaFoldDB" id="M1PL32"/>
<accession>M1PL32</accession>
<dbReference type="eggNOG" id="COG0833">
    <property type="taxonomic scope" value="Bacteria"/>
</dbReference>
<evidence type="ECO:0000256" key="1">
    <source>
        <dbReference type="SAM" id="Phobius"/>
    </source>
</evidence>
<gene>
    <name evidence="2" type="ordered locus">UWK_00610</name>
</gene>
<dbReference type="KEGG" id="dsf:UWK_00610"/>
<keyword evidence="3" id="KW-1185">Reference proteome</keyword>
<name>M1PL32_DESSD</name>
<keyword evidence="1" id="KW-1133">Transmembrane helix</keyword>
<dbReference type="Proteomes" id="UP000011721">
    <property type="component" value="Chromosome"/>
</dbReference>
<evidence type="ECO:0000313" key="2">
    <source>
        <dbReference type="EMBL" id="AGF77191.1"/>
    </source>
</evidence>
<feature type="transmembrane region" description="Helical" evidence="1">
    <location>
        <begin position="110"/>
        <end position="130"/>
    </location>
</feature>
<keyword evidence="1" id="KW-0472">Membrane</keyword>
<feature type="transmembrane region" description="Helical" evidence="1">
    <location>
        <begin position="174"/>
        <end position="191"/>
    </location>
</feature>
<dbReference type="STRING" id="1167006.UWK_00610"/>
<feature type="transmembrane region" description="Helical" evidence="1">
    <location>
        <begin position="203"/>
        <end position="226"/>
    </location>
</feature>
<dbReference type="RefSeq" id="WP_015402889.1">
    <property type="nucleotide sequence ID" value="NC_020304.1"/>
</dbReference>
<dbReference type="HOGENOM" id="CLU_655048_0_0_7"/>
<feature type="transmembrane region" description="Helical" evidence="1">
    <location>
        <begin position="35"/>
        <end position="55"/>
    </location>
</feature>
<feature type="transmembrane region" description="Helical" evidence="1">
    <location>
        <begin position="350"/>
        <end position="372"/>
    </location>
</feature>
<dbReference type="OrthoDB" id="5455663at2"/>
<proteinExistence type="predicted"/>
<dbReference type="EMBL" id="CP003985">
    <property type="protein sequence ID" value="AGF77191.1"/>
    <property type="molecule type" value="Genomic_DNA"/>
</dbReference>
<evidence type="ECO:0000313" key="3">
    <source>
        <dbReference type="Proteomes" id="UP000011721"/>
    </source>
</evidence>
<feature type="transmembrane region" description="Helical" evidence="1">
    <location>
        <begin position="294"/>
        <end position="313"/>
    </location>
</feature>
<feature type="transmembrane region" description="Helical" evidence="1">
    <location>
        <begin position="325"/>
        <end position="343"/>
    </location>
</feature>
<reference evidence="3" key="1">
    <citation type="journal article" date="2013" name="Stand. Genomic Sci.">
        <title>Complete genome sequence of Desulfocapsa sulfexigens, a marine deltaproteobacterium specialized in disproportionating inorganic sulfur compounds.</title>
        <authorList>
            <person name="Finster K.W."/>
            <person name="Kjeldsen K.U."/>
            <person name="Kube M."/>
            <person name="Reinhardt R."/>
            <person name="Mussmann M."/>
            <person name="Amann R."/>
            <person name="Schreiber L."/>
        </authorList>
    </citation>
    <scope>NUCLEOTIDE SEQUENCE [LARGE SCALE GENOMIC DNA]</scope>
    <source>
        <strain evidence="3">DSM 10523 / SB164P1</strain>
    </source>
</reference>
<feature type="transmembrane region" description="Helical" evidence="1">
    <location>
        <begin position="251"/>
        <end position="273"/>
    </location>
</feature>
<dbReference type="PATRIC" id="fig|1167006.5.peg.704"/>
<keyword evidence="1" id="KW-0812">Transmembrane</keyword>
<feature type="transmembrane region" description="Helical" evidence="1">
    <location>
        <begin position="76"/>
        <end position="104"/>
    </location>
</feature>
<feature type="transmembrane region" description="Helical" evidence="1">
    <location>
        <begin position="378"/>
        <end position="399"/>
    </location>
</feature>
<organism evidence="2 3">
    <name type="scientific">Desulfocapsa sulfexigens (strain DSM 10523 / SB164P1)</name>
    <dbReference type="NCBI Taxonomy" id="1167006"/>
    <lineage>
        <taxon>Bacteria</taxon>
        <taxon>Pseudomonadati</taxon>
        <taxon>Thermodesulfobacteriota</taxon>
        <taxon>Desulfobulbia</taxon>
        <taxon>Desulfobulbales</taxon>
        <taxon>Desulfocapsaceae</taxon>
        <taxon>Desulfocapsa</taxon>
    </lineage>
</organism>
<evidence type="ECO:0008006" key="4">
    <source>
        <dbReference type="Google" id="ProtNLM"/>
    </source>
</evidence>
<dbReference type="Gene3D" id="1.20.1740.10">
    <property type="entry name" value="Amino acid/polyamine transporter I"/>
    <property type="match status" value="1"/>
</dbReference>
<feature type="transmembrane region" description="Helical" evidence="1">
    <location>
        <begin position="142"/>
        <end position="162"/>
    </location>
</feature>
<protein>
    <recommendedName>
        <fullName evidence="4">Amino acid transporter</fullName>
    </recommendedName>
</protein>
<sequence length="416" mass="44702">MRHSFLLSFALGAGWLLSPEALVIGGNSAGNMGWLAFPALAVAALLLSISGNLLTRSQRAAEHDNNYLLLRYMTGTIPAIGLTLASSIPLVILAATALLVTSGYTFNEVFLYWFPNFGFSFLLLALLTLLQFFPEKVIFRAQIFLVLLTVGALLFLALSGIVGTEPPVYGVLEQPGSFSSASSVLMLLLFTGSTSGVKTKHPFLVPIAGLVFFFLWICVSLCYVNPERLASSTIPYMTVARTIMGDPGRQIMGVAVISGTCGAITGLMLMCRAMLADIVTSNNGDRLVTIQRRVFPLLVALATGILMAEGLAGDELLETLLRGSLILWLIHHSLLCLSAILTNHRVHQTVPLAGAMATTLLIAAVFILIVTNPQRNEITFFILSMLGTGGLLAAIWIFINKITGTKTTPKQTEKTL</sequence>